<evidence type="ECO:0000313" key="3">
    <source>
        <dbReference type="Proteomes" id="UP001388673"/>
    </source>
</evidence>
<keyword evidence="3" id="KW-1185">Reference proteome</keyword>
<organism evidence="2 3">
    <name type="scientific">Kwoniella newhampshirensis</name>
    <dbReference type="NCBI Taxonomy" id="1651941"/>
    <lineage>
        <taxon>Eukaryota</taxon>
        <taxon>Fungi</taxon>
        <taxon>Dikarya</taxon>
        <taxon>Basidiomycota</taxon>
        <taxon>Agaricomycotina</taxon>
        <taxon>Tremellomycetes</taxon>
        <taxon>Tremellales</taxon>
        <taxon>Cryptococcaceae</taxon>
        <taxon>Kwoniella</taxon>
    </lineage>
</organism>
<proteinExistence type="predicted"/>
<dbReference type="EMBL" id="JBCAWK010000005">
    <property type="protein sequence ID" value="KAK8858677.1"/>
    <property type="molecule type" value="Genomic_DNA"/>
</dbReference>
<dbReference type="GeneID" id="92180164"/>
<comment type="caution">
    <text evidence="2">The sequence shown here is derived from an EMBL/GenBank/DDBJ whole genome shotgun (WGS) entry which is preliminary data.</text>
</comment>
<gene>
    <name evidence="2" type="ORF">IAR55_002906</name>
</gene>
<evidence type="ECO:0000256" key="1">
    <source>
        <dbReference type="SAM" id="MobiDB-lite"/>
    </source>
</evidence>
<dbReference type="AlphaFoldDB" id="A0AAW0Z074"/>
<dbReference type="SUPFAM" id="SSF56112">
    <property type="entry name" value="Protein kinase-like (PK-like)"/>
    <property type="match status" value="1"/>
</dbReference>
<feature type="compositionally biased region" description="Basic and acidic residues" evidence="1">
    <location>
        <begin position="349"/>
        <end position="365"/>
    </location>
</feature>
<protein>
    <recommendedName>
        <fullName evidence="4">Protein kinase domain-containing protein</fullName>
    </recommendedName>
</protein>
<name>A0AAW0Z074_9TREE</name>
<reference evidence="2 3" key="1">
    <citation type="journal article" date="2024" name="bioRxiv">
        <title>Comparative genomics of Cryptococcus and Kwoniella reveals pathogenesis evolution and contrasting karyotype dynamics via intercentromeric recombination or chromosome fusion.</title>
        <authorList>
            <person name="Coelho M.A."/>
            <person name="David-Palma M."/>
            <person name="Shea T."/>
            <person name="Bowers K."/>
            <person name="McGinley-Smith S."/>
            <person name="Mohammad A.W."/>
            <person name="Gnirke A."/>
            <person name="Yurkov A.M."/>
            <person name="Nowrousian M."/>
            <person name="Sun S."/>
            <person name="Cuomo C.A."/>
            <person name="Heitman J."/>
        </authorList>
    </citation>
    <scope>NUCLEOTIDE SEQUENCE [LARGE SCALE GENOMIC DNA]</scope>
    <source>
        <strain evidence="2 3">CBS 13917</strain>
    </source>
</reference>
<sequence length="702" mass="77143">MSGPPLSLDTVIRAHSLPESVRYLSNDAGATFNPHSSSTTQVDENAYKQIPPSLQLSTSSTLLSEKVDALLQEYFSSLSDDTITSVARRFGVATDECQREVERSGLSGEQGLSHLLQSYLIAPLNLLLDERPLFSAGERSLFWRVVGIGEAGKPNFELILSSPSKERLLATCEIKTIASATGRSSLTLLRHIRSGEIKVYVDGSVGWSDARNRSGKSTELKLIEQVLAQMYSRNVNVGLLTNYNSWLLFHRVSNDHVEVSDIVTCTATTDNLWDTPLGLLIGATLLSLDGKQITIATMAAEFQPPVEEEVQSRRSTETIRGLSTTSSHRFDASQGSDSDRESNPAGRSGRTEPNDSAHGRTDKDMASSPLARSDGPLHQPTLPLPSPHQDNPVDTRRTSTYQRRAPPKLISIADLVEGKGSHRAQSLYSQAFAPRAPSSPPLTPIEMSVDELGPITLCLDIDLNGRTQDIFPHIRDFDLTSQFRGPYSPDSARSRLPTLLVSHSRPCSSSSAGDVDIIVHLSDLRSYGSIFHVFTGSLGAEHLALKVVQVNKSSFGHPALKSLSAETVRVAIMNEHYALSGPLAGLQGTVVPQLFGLFGSVQSANEETWCAVLEDVGKRLPMTMKKDRTIRRIIERMYDRIHAAGVLHNDVAWRHILGFGTRLRLIDFDRSIARGDMNDWYWDLACRREKDEVRAMLDDPAA</sequence>
<accession>A0AAW0Z074</accession>
<dbReference type="InterPro" id="IPR052396">
    <property type="entry name" value="Meiotic_Drive_Suppr_Kinase"/>
</dbReference>
<dbReference type="KEGG" id="kne:92180164"/>
<dbReference type="Proteomes" id="UP001388673">
    <property type="component" value="Unassembled WGS sequence"/>
</dbReference>
<dbReference type="InterPro" id="IPR011009">
    <property type="entry name" value="Kinase-like_dom_sf"/>
</dbReference>
<dbReference type="RefSeq" id="XP_066803518.1">
    <property type="nucleotide sequence ID" value="XM_066946017.1"/>
</dbReference>
<dbReference type="PANTHER" id="PTHR37171">
    <property type="entry name" value="SERINE/THREONINE-PROTEIN KINASE YRZF-RELATED"/>
    <property type="match status" value="1"/>
</dbReference>
<evidence type="ECO:0008006" key="4">
    <source>
        <dbReference type="Google" id="ProtNLM"/>
    </source>
</evidence>
<feature type="region of interest" description="Disordered" evidence="1">
    <location>
        <begin position="304"/>
        <end position="406"/>
    </location>
</feature>
<evidence type="ECO:0000313" key="2">
    <source>
        <dbReference type="EMBL" id="KAK8858677.1"/>
    </source>
</evidence>
<dbReference type="PANTHER" id="PTHR37171:SF1">
    <property type="entry name" value="SERINE_THREONINE-PROTEIN KINASE YRZF-RELATED"/>
    <property type="match status" value="1"/>
</dbReference>